<feature type="transmembrane region" description="Helical" evidence="1">
    <location>
        <begin position="127"/>
        <end position="151"/>
    </location>
</feature>
<feature type="transmembrane region" description="Helical" evidence="1">
    <location>
        <begin position="29"/>
        <end position="45"/>
    </location>
</feature>
<reference evidence="2 3" key="1">
    <citation type="journal article" date="2014" name="Antonie Van Leeuwenhoek">
        <title>Hyphomonas beringensis sp. nov. and Hyphomonas chukchiensis sp. nov., isolated from surface seawater of the Bering Sea and Chukchi Sea.</title>
        <authorList>
            <person name="Li C."/>
            <person name="Lai Q."/>
            <person name="Li G."/>
            <person name="Dong C."/>
            <person name="Wang J."/>
            <person name="Liao Y."/>
            <person name="Shao Z."/>
        </authorList>
    </citation>
    <scope>NUCLEOTIDE SEQUENCE [LARGE SCALE GENOMIC DNA]</scope>
    <source>
        <strain evidence="2 3">BH-BN04-4</strain>
    </source>
</reference>
<dbReference type="EMBL" id="AWFG01000013">
    <property type="protein sequence ID" value="KCZ59677.1"/>
    <property type="molecule type" value="Genomic_DNA"/>
</dbReference>
<protein>
    <submittedName>
        <fullName evidence="2">Uncharacterized protein</fullName>
    </submittedName>
</protein>
<gene>
    <name evidence="2" type="ORF">HY30_13815</name>
</gene>
<sequence>MNSLYLLAAVLSQFGDVRAGYIPADLKVAQVILVVAAGLSIRCLAKAGIKRASVAFCGGVALGTVAILHFGQLNGPPAIVIGFAVVLGVLTAMRFSANTATASIIIFLIGSALTVASVPANGEFPQAFSLMAVNVIAGAGAIICLSQLVVIINPERAPAWRSIAVRIAGSWIVAISVLIIAVSSQTNLF</sequence>
<evidence type="ECO:0000256" key="1">
    <source>
        <dbReference type="SAM" id="Phobius"/>
    </source>
</evidence>
<proteinExistence type="predicted"/>
<keyword evidence="1" id="KW-0472">Membrane</keyword>
<dbReference type="Proteomes" id="UP000027190">
    <property type="component" value="Unassembled WGS sequence"/>
</dbReference>
<feature type="transmembrane region" description="Helical" evidence="1">
    <location>
        <begin position="52"/>
        <end position="71"/>
    </location>
</feature>
<dbReference type="STRING" id="1280947.HY30_13815"/>
<evidence type="ECO:0000313" key="2">
    <source>
        <dbReference type="EMBL" id="KCZ59677.1"/>
    </source>
</evidence>
<dbReference type="RefSeq" id="WP_034737944.1">
    <property type="nucleotide sequence ID" value="NZ_AWFG01000013.1"/>
</dbReference>
<name>A0A062UR95_9PROT</name>
<organism evidence="2 3">
    <name type="scientific">Hyphomonas chukchiensis</name>
    <dbReference type="NCBI Taxonomy" id="1280947"/>
    <lineage>
        <taxon>Bacteria</taxon>
        <taxon>Pseudomonadati</taxon>
        <taxon>Pseudomonadota</taxon>
        <taxon>Alphaproteobacteria</taxon>
        <taxon>Hyphomonadales</taxon>
        <taxon>Hyphomonadaceae</taxon>
        <taxon>Hyphomonas</taxon>
    </lineage>
</organism>
<dbReference type="AlphaFoldDB" id="A0A062UR95"/>
<comment type="caution">
    <text evidence="2">The sequence shown here is derived from an EMBL/GenBank/DDBJ whole genome shotgun (WGS) entry which is preliminary data.</text>
</comment>
<feature type="transmembrane region" description="Helical" evidence="1">
    <location>
        <begin position="163"/>
        <end position="183"/>
    </location>
</feature>
<feature type="transmembrane region" description="Helical" evidence="1">
    <location>
        <begin position="102"/>
        <end position="121"/>
    </location>
</feature>
<feature type="transmembrane region" description="Helical" evidence="1">
    <location>
        <begin position="77"/>
        <end position="95"/>
    </location>
</feature>
<keyword evidence="3" id="KW-1185">Reference proteome</keyword>
<evidence type="ECO:0000313" key="3">
    <source>
        <dbReference type="Proteomes" id="UP000027190"/>
    </source>
</evidence>
<keyword evidence="1" id="KW-1133">Transmembrane helix</keyword>
<keyword evidence="1" id="KW-0812">Transmembrane</keyword>
<accession>A0A062UR95</accession>
<dbReference type="OrthoDB" id="9940118at2"/>